<feature type="domain" description="SH3" evidence="5">
    <location>
        <begin position="328"/>
        <end position="385"/>
    </location>
</feature>
<protein>
    <recommendedName>
        <fullName evidence="5">SH3 domain-containing protein</fullName>
    </recommendedName>
</protein>
<reference evidence="6" key="1">
    <citation type="journal article" date="2020" name="Fungal Divers.">
        <title>Resolving the Mortierellaceae phylogeny through synthesis of multi-gene phylogenetics and phylogenomics.</title>
        <authorList>
            <person name="Vandepol N."/>
            <person name="Liber J."/>
            <person name="Desiro A."/>
            <person name="Na H."/>
            <person name="Kennedy M."/>
            <person name="Barry K."/>
            <person name="Grigoriev I.V."/>
            <person name="Miller A.N."/>
            <person name="O'Donnell K."/>
            <person name="Stajich J.E."/>
            <person name="Bonito G."/>
        </authorList>
    </citation>
    <scope>NUCLEOTIDE SEQUENCE</scope>
    <source>
        <strain evidence="6">NRRL 2591</strain>
    </source>
</reference>
<evidence type="ECO:0000256" key="3">
    <source>
        <dbReference type="PROSITE-ProRule" id="PRU00192"/>
    </source>
</evidence>
<dbReference type="InterPro" id="IPR051702">
    <property type="entry name" value="SH3_domain_YSC84-like"/>
</dbReference>
<dbReference type="InterPro" id="IPR007461">
    <property type="entry name" value="Ysc84_actin-binding"/>
</dbReference>
<feature type="region of interest" description="Disordered" evidence="4">
    <location>
        <begin position="184"/>
        <end position="327"/>
    </location>
</feature>
<evidence type="ECO:0000259" key="5">
    <source>
        <dbReference type="PROSITE" id="PS50002"/>
    </source>
</evidence>
<dbReference type="SUPFAM" id="SSF50044">
    <property type="entry name" value="SH3-domain"/>
    <property type="match status" value="1"/>
</dbReference>
<feature type="compositionally biased region" description="Polar residues" evidence="4">
    <location>
        <begin position="187"/>
        <end position="196"/>
    </location>
</feature>
<comment type="similarity">
    <text evidence="1">Belongs to the SH3YL1 family.</text>
</comment>
<dbReference type="Gene3D" id="2.30.30.40">
    <property type="entry name" value="SH3 Domains"/>
    <property type="match status" value="1"/>
</dbReference>
<dbReference type="PRINTS" id="PR01887">
    <property type="entry name" value="SPECTRNALPHA"/>
</dbReference>
<dbReference type="AlphaFoldDB" id="A0A9P6EYE2"/>
<feature type="compositionally biased region" description="Polar residues" evidence="4">
    <location>
        <begin position="241"/>
        <end position="250"/>
    </location>
</feature>
<dbReference type="SMART" id="SM00326">
    <property type="entry name" value="SH3"/>
    <property type="match status" value="1"/>
</dbReference>
<evidence type="ECO:0000313" key="7">
    <source>
        <dbReference type="Proteomes" id="UP000723463"/>
    </source>
</evidence>
<feature type="compositionally biased region" description="Low complexity" evidence="4">
    <location>
        <begin position="226"/>
        <end position="240"/>
    </location>
</feature>
<feature type="compositionally biased region" description="Polar residues" evidence="4">
    <location>
        <begin position="261"/>
        <end position="311"/>
    </location>
</feature>
<feature type="compositionally biased region" description="Pro residues" evidence="4">
    <location>
        <begin position="314"/>
        <end position="323"/>
    </location>
</feature>
<keyword evidence="2 3" id="KW-0728">SH3 domain</keyword>
<evidence type="ECO:0000256" key="1">
    <source>
        <dbReference type="ARBA" id="ARBA00007761"/>
    </source>
</evidence>
<dbReference type="PANTHER" id="PTHR15629:SF2">
    <property type="entry name" value="SH3 DOMAIN-CONTAINING YSC84-LIKE PROTEIN 1"/>
    <property type="match status" value="1"/>
</dbReference>
<sequence length="385" mass="39939">MIDPVAAKGIDNIIPPNILSRAKGLAIFTVIKAGFLFSGRAGAGIVVARLDDGTWSAPSAIGTGGMGFGGQIGAEITDFVIVLNTKSAVKSFMKEGNITLGGNLSVAAGPIGRTAEAGASATVGAIAAIYSYSKTKGLFAERKDTNEDFYRAPVTAQDLLSGAIPPPPQADILYHALNMKASDGSAAYSSPSQSNAGGYVGMENDGSARDHRADANTPLIPDLDDPAPSYSPTATTPVSTFSNKPQEGMSNTGGTGYGRPSSDNNNPFSSTQNPMNTSIANKKTSSFSSTQNPMNTSIANKKTTSFSSIHSRSAPPPPAPSTPPTMGAKPVLVTALYDYAGEQPTDLSFSKGDRITVVKKTESTNDWWTGRLNGREGAFPANYVQ</sequence>
<accession>A0A9P6EYE2</accession>
<gene>
    <name evidence="6" type="ORF">EC957_007512</name>
</gene>
<dbReference type="Pfam" id="PF04366">
    <property type="entry name" value="Ysc84"/>
    <property type="match status" value="1"/>
</dbReference>
<evidence type="ECO:0000313" key="6">
    <source>
        <dbReference type="EMBL" id="KAF9537920.1"/>
    </source>
</evidence>
<dbReference type="PANTHER" id="PTHR15629">
    <property type="entry name" value="SH3YL1 PROTEIN"/>
    <property type="match status" value="1"/>
</dbReference>
<name>A0A9P6EYE2_9FUNG</name>
<dbReference type="Pfam" id="PF00018">
    <property type="entry name" value="SH3_1"/>
    <property type="match status" value="1"/>
</dbReference>
<dbReference type="GO" id="GO:0035091">
    <property type="term" value="F:phosphatidylinositol binding"/>
    <property type="evidence" value="ECO:0007669"/>
    <property type="project" value="TreeGrafter"/>
</dbReference>
<dbReference type="PROSITE" id="PS50002">
    <property type="entry name" value="SH3"/>
    <property type="match status" value="1"/>
</dbReference>
<dbReference type="Proteomes" id="UP000723463">
    <property type="component" value="Unassembled WGS sequence"/>
</dbReference>
<dbReference type="FunFam" id="2.30.30.40:FF:000100">
    <property type="entry name" value="SH3 domain-containing YSC84-like protein 1"/>
    <property type="match status" value="1"/>
</dbReference>
<dbReference type="PRINTS" id="PR00452">
    <property type="entry name" value="SH3DOMAIN"/>
</dbReference>
<comment type="caution">
    <text evidence="6">The sequence shown here is derived from an EMBL/GenBank/DDBJ whole genome shotgun (WGS) entry which is preliminary data.</text>
</comment>
<dbReference type="InterPro" id="IPR033643">
    <property type="entry name" value="SYLF_SH3YL1-like"/>
</dbReference>
<dbReference type="InterPro" id="IPR036028">
    <property type="entry name" value="SH3-like_dom_sf"/>
</dbReference>
<dbReference type="CDD" id="cd11525">
    <property type="entry name" value="SYLF_SH3YL1_like"/>
    <property type="match status" value="1"/>
</dbReference>
<organism evidence="6 7">
    <name type="scientific">Mortierella hygrophila</name>
    <dbReference type="NCBI Taxonomy" id="979708"/>
    <lineage>
        <taxon>Eukaryota</taxon>
        <taxon>Fungi</taxon>
        <taxon>Fungi incertae sedis</taxon>
        <taxon>Mucoromycota</taxon>
        <taxon>Mortierellomycotina</taxon>
        <taxon>Mortierellomycetes</taxon>
        <taxon>Mortierellales</taxon>
        <taxon>Mortierellaceae</taxon>
        <taxon>Mortierella</taxon>
    </lineage>
</organism>
<keyword evidence="7" id="KW-1185">Reference proteome</keyword>
<evidence type="ECO:0000256" key="2">
    <source>
        <dbReference type="ARBA" id="ARBA00022443"/>
    </source>
</evidence>
<dbReference type="InterPro" id="IPR001452">
    <property type="entry name" value="SH3_domain"/>
</dbReference>
<proteinExistence type="inferred from homology"/>
<evidence type="ECO:0000256" key="4">
    <source>
        <dbReference type="SAM" id="MobiDB-lite"/>
    </source>
</evidence>
<dbReference type="GO" id="GO:0051666">
    <property type="term" value="P:actin cortical patch localization"/>
    <property type="evidence" value="ECO:0007669"/>
    <property type="project" value="UniProtKB-ARBA"/>
</dbReference>
<dbReference type="EMBL" id="JAAAXW010000350">
    <property type="protein sequence ID" value="KAF9537920.1"/>
    <property type="molecule type" value="Genomic_DNA"/>
</dbReference>